<keyword evidence="2 5" id="KW-0547">Nucleotide-binding</keyword>
<feature type="region of interest" description="Disordered" evidence="6">
    <location>
        <begin position="531"/>
        <end position="568"/>
    </location>
</feature>
<dbReference type="InterPro" id="IPR027413">
    <property type="entry name" value="GROEL-like_equatorial_sf"/>
</dbReference>
<dbReference type="SUPFAM" id="SSF54849">
    <property type="entry name" value="GroEL-intermediate domain like"/>
    <property type="match status" value="1"/>
</dbReference>
<dbReference type="InterPro" id="IPR027409">
    <property type="entry name" value="GroEL-like_apical_dom_sf"/>
</dbReference>
<dbReference type="GO" id="GO:0140662">
    <property type="term" value="F:ATP-dependent protein folding chaperone"/>
    <property type="evidence" value="ECO:0007669"/>
    <property type="project" value="InterPro"/>
</dbReference>
<name>A0A075GFM0_9ARCH</name>
<accession>A0A075GFM0</accession>
<proteinExistence type="inferred from homology"/>
<dbReference type="Gene3D" id="1.10.560.10">
    <property type="entry name" value="GroEL-like equatorial domain"/>
    <property type="match status" value="1"/>
</dbReference>
<dbReference type="InterPro" id="IPR054827">
    <property type="entry name" value="thermosome_alpha"/>
</dbReference>
<dbReference type="Pfam" id="PF00118">
    <property type="entry name" value="Cpn60_TCP1"/>
    <property type="match status" value="1"/>
</dbReference>
<dbReference type="NCBIfam" id="NF041083">
    <property type="entry name" value="thermosome_beta"/>
    <property type="match status" value="1"/>
</dbReference>
<dbReference type="NCBIfam" id="NF041082">
    <property type="entry name" value="thermosome_alpha"/>
    <property type="match status" value="1"/>
</dbReference>
<keyword evidence="4 5" id="KW-0143">Chaperone</keyword>
<dbReference type="GO" id="GO:0005524">
    <property type="term" value="F:ATP binding"/>
    <property type="evidence" value="ECO:0007669"/>
    <property type="project" value="UniProtKB-KW"/>
</dbReference>
<evidence type="ECO:0000256" key="6">
    <source>
        <dbReference type="SAM" id="MobiDB-lite"/>
    </source>
</evidence>
<organism evidence="7">
    <name type="scientific">uncultured marine thaumarchaeote KM3_157_H08</name>
    <dbReference type="NCBI Taxonomy" id="1456023"/>
    <lineage>
        <taxon>Archaea</taxon>
        <taxon>Nitrososphaerota</taxon>
        <taxon>environmental samples</taxon>
    </lineage>
</organism>
<protein>
    <submittedName>
        <fullName evidence="7">Thermosome subunit</fullName>
    </submittedName>
</protein>
<keyword evidence="3 5" id="KW-0067">ATP-binding</keyword>
<sequence length="568" mass="62781">MSIPKDILADDITNTGRNETLISNLIAASMISDAIKTSFGPCGFEKMYIDIMGESTITKDGGTFLRKIDVEHPSAKVVIDGANSVDNNVGDGTKSSVILVGSLAKNAVGLIKLGISPHIIANGYQQAAKLSLEFLNEISETRNLEKGVFFDLVRTALSSKSMPFLVDNSKNLSRIIVDAVCCVCDFKTNYIEVDDIKIEEKLGSASDTNLVRGVVIDKTIDNGLMPRQISNAKIILLNEELDTVKTKTESEIIITSPEQMSSFLEAEQTEVMRKVKNIAKSGANVVFSRKGISDAAQAYFARNGIISLRRVKENDLFWLEKATGAKICQTIEKISPNEIGSANQVYEKEIGDDKMVFVEGCKKPKAVTILIRANSKKYLDEFHRTILDGIYVLRDFIQNPKIVGGGGAFEAVVANKIRKVMTSVDGKEQLAIEKFADSLEQIPLTLATNAGMNYLSTLSALRSKISSSNNGRCEWYGIDTNQRKITETFSKKILEPKILKEQVIKTVNDVISILLEIDDIFMKTPEMFTHTHADGTTHTHKGGSLEHEHHNEKLDRLGKEQRGPHHYY</sequence>
<dbReference type="InterPro" id="IPR017998">
    <property type="entry name" value="Chaperone_TCP-1"/>
</dbReference>
<dbReference type="AlphaFoldDB" id="A0A075GFM0"/>
<dbReference type="InterPro" id="IPR002423">
    <property type="entry name" value="Cpn60/GroEL/TCP-1"/>
</dbReference>
<comment type="similarity">
    <text evidence="1 5">Belongs to the TCP-1 chaperonin family.</text>
</comment>
<dbReference type="PRINTS" id="PR00304">
    <property type="entry name" value="TCOMPLEXTCP1"/>
</dbReference>
<dbReference type="Gene3D" id="3.50.7.10">
    <property type="entry name" value="GroEL"/>
    <property type="match status" value="1"/>
</dbReference>
<evidence type="ECO:0000256" key="1">
    <source>
        <dbReference type="ARBA" id="ARBA00008020"/>
    </source>
</evidence>
<evidence type="ECO:0000256" key="5">
    <source>
        <dbReference type="RuleBase" id="RU004187"/>
    </source>
</evidence>
<dbReference type="InterPro" id="IPR053374">
    <property type="entry name" value="TCP-1_chaperonin"/>
</dbReference>
<dbReference type="SUPFAM" id="SSF52029">
    <property type="entry name" value="GroEL apical domain-like"/>
    <property type="match status" value="1"/>
</dbReference>
<dbReference type="InterPro" id="IPR027410">
    <property type="entry name" value="TCP-1-like_intermed_sf"/>
</dbReference>
<dbReference type="PANTHER" id="PTHR11353">
    <property type="entry name" value="CHAPERONIN"/>
    <property type="match status" value="1"/>
</dbReference>
<reference evidence="7" key="1">
    <citation type="journal article" date="2014" name="Genome Biol. Evol.">
        <title>Pangenome evidence for extensive interdomain horizontal transfer affecting lineage core and shell genes in uncultured planktonic thaumarchaeota and euryarchaeota.</title>
        <authorList>
            <person name="Deschamps P."/>
            <person name="Zivanovic Y."/>
            <person name="Moreira D."/>
            <person name="Rodriguez-Valera F."/>
            <person name="Lopez-Garcia P."/>
        </authorList>
    </citation>
    <scope>NUCLEOTIDE SEQUENCE</scope>
</reference>
<dbReference type="Gene3D" id="3.30.260.10">
    <property type="entry name" value="TCP-1-like chaperonin intermediate domain"/>
    <property type="match status" value="1"/>
</dbReference>
<evidence type="ECO:0000256" key="3">
    <source>
        <dbReference type="ARBA" id="ARBA00022840"/>
    </source>
</evidence>
<evidence type="ECO:0000256" key="4">
    <source>
        <dbReference type="ARBA" id="ARBA00023186"/>
    </source>
</evidence>
<evidence type="ECO:0000256" key="2">
    <source>
        <dbReference type="ARBA" id="ARBA00022741"/>
    </source>
</evidence>
<evidence type="ECO:0000313" key="7">
    <source>
        <dbReference type="EMBL" id="AIF02579.1"/>
    </source>
</evidence>
<dbReference type="EMBL" id="KF900654">
    <property type="protein sequence ID" value="AIF02579.1"/>
    <property type="molecule type" value="Genomic_DNA"/>
</dbReference>
<dbReference type="SUPFAM" id="SSF48592">
    <property type="entry name" value="GroEL equatorial domain-like"/>
    <property type="match status" value="1"/>
</dbReference>